<dbReference type="GO" id="GO:0045259">
    <property type="term" value="C:proton-transporting ATP synthase complex"/>
    <property type="evidence" value="ECO:0007669"/>
    <property type="project" value="UniProtKB-KW"/>
</dbReference>
<dbReference type="Proteomes" id="UP000268857">
    <property type="component" value="Unassembled WGS sequence"/>
</dbReference>
<dbReference type="CDD" id="cd06503">
    <property type="entry name" value="ATP-synt_Fo_b"/>
    <property type="match status" value="1"/>
</dbReference>
<keyword evidence="5 12" id="KW-1133">Transmembrane helix</keyword>
<comment type="function">
    <text evidence="12">Component of the F(0) channel, it forms part of the peripheral stalk, linking F(1) to F(0).</text>
</comment>
<evidence type="ECO:0000256" key="12">
    <source>
        <dbReference type="HAMAP-Rule" id="MF_01398"/>
    </source>
</evidence>
<keyword evidence="14" id="KW-0175">Coiled coil</keyword>
<dbReference type="OrthoDB" id="461217at2"/>
<dbReference type="HAMAP" id="MF_01398">
    <property type="entry name" value="ATP_synth_b_bprime"/>
    <property type="match status" value="1"/>
</dbReference>
<keyword evidence="6 12" id="KW-0406">Ion transport</keyword>
<evidence type="ECO:0000256" key="9">
    <source>
        <dbReference type="ARBA" id="ARBA00023310"/>
    </source>
</evidence>
<dbReference type="InterPro" id="IPR002146">
    <property type="entry name" value="ATP_synth_b/b'su_bac/chlpt"/>
</dbReference>
<dbReference type="AlphaFoldDB" id="A0A3S1A1H6"/>
<proteinExistence type="inferred from homology"/>
<evidence type="ECO:0000256" key="8">
    <source>
        <dbReference type="ARBA" id="ARBA00023136"/>
    </source>
</evidence>
<dbReference type="GO" id="GO:0031676">
    <property type="term" value="C:plasma membrane-derived thylakoid membrane"/>
    <property type="evidence" value="ECO:0007669"/>
    <property type="project" value="UniProtKB-SubCell"/>
</dbReference>
<keyword evidence="4 12" id="KW-0375">Hydrogen ion transport</keyword>
<feature type="coiled-coil region" evidence="14">
    <location>
        <begin position="62"/>
        <end position="120"/>
    </location>
</feature>
<keyword evidence="1 12" id="KW-0813">Transport</keyword>
<name>A0A3S1A1H6_CHLFR</name>
<evidence type="ECO:0000256" key="5">
    <source>
        <dbReference type="ARBA" id="ARBA00022989"/>
    </source>
</evidence>
<evidence type="ECO:0000256" key="2">
    <source>
        <dbReference type="ARBA" id="ARBA00022547"/>
    </source>
</evidence>
<organism evidence="15 16">
    <name type="scientific">Chlorogloeopsis fritschii PCC 6912</name>
    <dbReference type="NCBI Taxonomy" id="211165"/>
    <lineage>
        <taxon>Bacteria</taxon>
        <taxon>Bacillati</taxon>
        <taxon>Cyanobacteriota</taxon>
        <taxon>Cyanophyceae</taxon>
        <taxon>Nostocales</taxon>
        <taxon>Chlorogloeopsidaceae</taxon>
        <taxon>Chlorogloeopsis</taxon>
    </lineage>
</organism>
<keyword evidence="2 12" id="KW-0138">CF(0)</keyword>
<comment type="subunit">
    <text evidence="12">F-type ATPases have 2 components, F(1) - the catalytic core - and F(0) - the membrane proton channel. F(1) has five subunits: alpha(3), beta(3), gamma(1), delta(1), epsilon(1). F(0) has four main subunits: a(1), b(1), b'(1) and c(10-14). The alpha and beta chains form an alternating ring which encloses part of the gamma chain. F(1) is attached to F(0) by a central stalk formed by the gamma and epsilon chains, while a peripheral stalk is formed by the delta, b and b' chains.</text>
</comment>
<dbReference type="GO" id="GO:0046933">
    <property type="term" value="F:proton-transporting ATP synthase activity, rotational mechanism"/>
    <property type="evidence" value="ECO:0007669"/>
    <property type="project" value="UniProtKB-UniRule"/>
</dbReference>
<dbReference type="NCBIfam" id="TIGR01144">
    <property type="entry name" value="ATP_synt_b"/>
    <property type="match status" value="1"/>
</dbReference>
<dbReference type="RefSeq" id="WP_016874657.1">
    <property type="nucleotide sequence ID" value="NZ_AJLN01000116.1"/>
</dbReference>
<dbReference type="GO" id="GO:0012505">
    <property type="term" value="C:endomembrane system"/>
    <property type="evidence" value="ECO:0007669"/>
    <property type="project" value="UniProtKB-SubCell"/>
</dbReference>
<comment type="similarity">
    <text evidence="12 13">Belongs to the ATPase B chain family.</text>
</comment>
<dbReference type="NCBIfam" id="NF005606">
    <property type="entry name" value="PRK07352.1"/>
    <property type="match status" value="1"/>
</dbReference>
<evidence type="ECO:0000313" key="16">
    <source>
        <dbReference type="Proteomes" id="UP000268857"/>
    </source>
</evidence>
<evidence type="ECO:0000256" key="14">
    <source>
        <dbReference type="SAM" id="Coils"/>
    </source>
</evidence>
<dbReference type="EMBL" id="RSCJ01000007">
    <property type="protein sequence ID" value="RUR83409.1"/>
    <property type="molecule type" value="Genomic_DNA"/>
</dbReference>
<evidence type="ECO:0000256" key="10">
    <source>
        <dbReference type="ARBA" id="ARBA00025198"/>
    </source>
</evidence>
<evidence type="ECO:0000313" key="15">
    <source>
        <dbReference type="EMBL" id="RUR83409.1"/>
    </source>
</evidence>
<dbReference type="STRING" id="211165.GCA_000317285_04786"/>
<keyword evidence="8 12" id="KW-0472">Membrane</keyword>
<evidence type="ECO:0000256" key="4">
    <source>
        <dbReference type="ARBA" id="ARBA00022781"/>
    </source>
</evidence>
<keyword evidence="7 12" id="KW-0793">Thylakoid</keyword>
<evidence type="ECO:0000256" key="13">
    <source>
        <dbReference type="RuleBase" id="RU003848"/>
    </source>
</evidence>
<dbReference type="PANTHER" id="PTHR34264:SF3">
    <property type="entry name" value="ATP SYNTHASE SUBUNIT B, CHLOROPLASTIC"/>
    <property type="match status" value="1"/>
</dbReference>
<evidence type="ECO:0000256" key="6">
    <source>
        <dbReference type="ARBA" id="ARBA00023065"/>
    </source>
</evidence>
<dbReference type="Pfam" id="PF00430">
    <property type="entry name" value="ATP-synt_B"/>
    <property type="match status" value="1"/>
</dbReference>
<comment type="subcellular location">
    <subcellularLocation>
        <location evidence="12">Cellular thylakoid membrane</location>
        <topology evidence="12">Single-pass membrane protein</topology>
    </subcellularLocation>
    <subcellularLocation>
        <location evidence="11">Endomembrane system</location>
        <topology evidence="11">Single-pass membrane protein</topology>
    </subcellularLocation>
</comment>
<keyword evidence="16" id="KW-1185">Reference proteome</keyword>
<evidence type="ECO:0000256" key="11">
    <source>
        <dbReference type="ARBA" id="ARBA00037847"/>
    </source>
</evidence>
<keyword evidence="9 12" id="KW-0066">ATP synthesis</keyword>
<dbReference type="InterPro" id="IPR005864">
    <property type="entry name" value="ATP_synth_F0_bsu_bac"/>
</dbReference>
<comment type="function">
    <text evidence="10 12">F(1)F(0) ATP synthase produces ATP from ADP in the presence of a proton or sodium gradient. F-type ATPases consist of two structural domains, F(1) containing the extramembraneous catalytic core and F(0) containing the membrane proton channel, linked together by a central stalk and a peripheral stalk. During catalysis, ATP synthesis in the catalytic domain of F(1) is coupled via a rotary mechanism of the central stalk subunits to proton translocation.</text>
</comment>
<evidence type="ECO:0000256" key="7">
    <source>
        <dbReference type="ARBA" id="ARBA00023078"/>
    </source>
</evidence>
<protein>
    <recommendedName>
        <fullName evidence="12">ATP synthase subunit b</fullName>
    </recommendedName>
    <alternativeName>
        <fullName evidence="12">ATP synthase F(0) sector subunit b</fullName>
    </alternativeName>
    <alternativeName>
        <fullName evidence="12">ATPase subunit I</fullName>
    </alternativeName>
    <alternativeName>
        <fullName evidence="12">F-type ATPase subunit b</fullName>
        <shortName evidence="12">F-ATPase subunit b</shortName>
    </alternativeName>
</protein>
<comment type="caution">
    <text evidence="15">The sequence shown here is derived from an EMBL/GenBank/DDBJ whole genome shotgun (WGS) entry which is preliminary data.</text>
</comment>
<evidence type="ECO:0000256" key="3">
    <source>
        <dbReference type="ARBA" id="ARBA00022692"/>
    </source>
</evidence>
<sequence length="185" mass="19796">MGIIGTVLLLATEALAEAESAEGGFGLNLDILETNIINLAILIGVLFYFGRKVVGNTLSDRRSNIETAIREAEERLKEAAGQLSDAQQKLTKAQAEAQQIRKAAEENAQATREAILAKAAEDVQRLKETAARDLSAETERAIAQLRQQVVAMALQKAESELKSGVADNAQQTLIDRSIALLGGKG</sequence>
<dbReference type="PANTHER" id="PTHR34264">
    <property type="entry name" value="ATP SYNTHASE SUBUNIT B, CHLOROPLASTIC"/>
    <property type="match status" value="1"/>
</dbReference>
<accession>A0A3S1A1H6</accession>
<reference evidence="15 16" key="1">
    <citation type="journal article" date="2019" name="Genome Biol. Evol.">
        <title>Day and night: Metabolic profiles and evolutionary relationships of six axenic non-marine cyanobacteria.</title>
        <authorList>
            <person name="Will S.E."/>
            <person name="Henke P."/>
            <person name="Boedeker C."/>
            <person name="Huang S."/>
            <person name="Brinkmann H."/>
            <person name="Rohde M."/>
            <person name="Jarek M."/>
            <person name="Friedl T."/>
            <person name="Seufert S."/>
            <person name="Schumacher M."/>
            <person name="Overmann J."/>
            <person name="Neumann-Schaal M."/>
            <person name="Petersen J."/>
        </authorList>
    </citation>
    <scope>NUCLEOTIDE SEQUENCE [LARGE SCALE GENOMIC DNA]</scope>
    <source>
        <strain evidence="15 16">PCC 6912</strain>
    </source>
</reference>
<gene>
    <name evidence="12 15" type="primary">atpF</name>
    <name evidence="15" type="ORF">PCC6912_22420</name>
</gene>
<keyword evidence="3 12" id="KW-0812">Transmembrane</keyword>
<evidence type="ECO:0000256" key="1">
    <source>
        <dbReference type="ARBA" id="ARBA00022448"/>
    </source>
</evidence>